<dbReference type="GO" id="GO:0016787">
    <property type="term" value="F:hydrolase activity"/>
    <property type="evidence" value="ECO:0007669"/>
    <property type="project" value="UniProtKB-KW"/>
</dbReference>
<gene>
    <name evidence="5" type="ORF">SAMN05216378_3203</name>
</gene>
<dbReference type="Proteomes" id="UP000198855">
    <property type="component" value="Unassembled WGS sequence"/>
</dbReference>
<dbReference type="InterPro" id="IPR029000">
    <property type="entry name" value="Cyclophilin-like_dom_sf"/>
</dbReference>
<dbReference type="PANTHER" id="PTHR34698">
    <property type="entry name" value="5-OXOPROLINASE SUBUNIT B"/>
    <property type="match status" value="1"/>
</dbReference>
<proteinExistence type="predicted"/>
<dbReference type="Gene3D" id="2.40.100.10">
    <property type="entry name" value="Cyclophilin-like"/>
    <property type="match status" value="1"/>
</dbReference>
<evidence type="ECO:0000313" key="5">
    <source>
        <dbReference type="EMBL" id="SFE46265.1"/>
    </source>
</evidence>
<dbReference type="EMBL" id="FOMT01000003">
    <property type="protein sequence ID" value="SFE46265.1"/>
    <property type="molecule type" value="Genomic_DNA"/>
</dbReference>
<dbReference type="SMART" id="SM00796">
    <property type="entry name" value="AHS1"/>
    <property type="match status" value="1"/>
</dbReference>
<dbReference type="AlphaFoldDB" id="A0A1I2AQF2"/>
<reference evidence="6" key="1">
    <citation type="submission" date="2016-10" db="EMBL/GenBank/DDBJ databases">
        <authorList>
            <person name="Varghese N."/>
            <person name="Submissions S."/>
        </authorList>
    </citation>
    <scope>NUCLEOTIDE SEQUENCE [LARGE SCALE GENOMIC DNA]</scope>
    <source>
        <strain evidence="6">CGMCC 1.10784</strain>
    </source>
</reference>
<protein>
    <submittedName>
        <fullName evidence="5">Inhibitor of KinA</fullName>
    </submittedName>
</protein>
<evidence type="ECO:0000259" key="4">
    <source>
        <dbReference type="SMART" id="SM00796"/>
    </source>
</evidence>
<keyword evidence="3" id="KW-0067">ATP-binding</keyword>
<name>A0A1I2AQF2_9BACL</name>
<sequence length="235" mass="25864">MSIQVTPLGDRAIVLQQDDTAGADGWKQMADLAWKLKLQAEAWMIDIVPAYETVTVLYDPALLWLEIENGPEPGSLLPYQLAERKLTALMEDGRAAAEREIQGRRIDLPTYYGGKHGPDVEESAARSGLTADQFIEEHSKVEYTVAMIGFMPGFPYLSGLPEKLEQPRKSAPRAVVPAGSVGIAGKQTGIYPLATPGGWQIIGYTPIVMFNKERREPVLLRAGDRIRFIPVSNDS</sequence>
<dbReference type="InterPro" id="IPR003833">
    <property type="entry name" value="CT_C_D"/>
</dbReference>
<dbReference type="SUPFAM" id="SSF160467">
    <property type="entry name" value="PH0987 N-terminal domain-like"/>
    <property type="match status" value="1"/>
</dbReference>
<keyword evidence="1" id="KW-0547">Nucleotide-binding</keyword>
<dbReference type="RefSeq" id="WP_175532876.1">
    <property type="nucleotide sequence ID" value="NZ_FOMT01000003.1"/>
</dbReference>
<dbReference type="PANTHER" id="PTHR34698:SF2">
    <property type="entry name" value="5-OXOPROLINASE SUBUNIT B"/>
    <property type="match status" value="1"/>
</dbReference>
<dbReference type="STRING" id="1045775.SAMN05216378_3203"/>
<evidence type="ECO:0000313" key="6">
    <source>
        <dbReference type="Proteomes" id="UP000198855"/>
    </source>
</evidence>
<organism evidence="5 6">
    <name type="scientific">Paenibacillus catalpae</name>
    <dbReference type="NCBI Taxonomy" id="1045775"/>
    <lineage>
        <taxon>Bacteria</taxon>
        <taxon>Bacillati</taxon>
        <taxon>Bacillota</taxon>
        <taxon>Bacilli</taxon>
        <taxon>Bacillales</taxon>
        <taxon>Paenibacillaceae</taxon>
        <taxon>Paenibacillus</taxon>
    </lineage>
</organism>
<dbReference type="SUPFAM" id="SSF50891">
    <property type="entry name" value="Cyclophilin-like"/>
    <property type="match status" value="1"/>
</dbReference>
<dbReference type="GO" id="GO:0005524">
    <property type="term" value="F:ATP binding"/>
    <property type="evidence" value="ECO:0007669"/>
    <property type="project" value="UniProtKB-KW"/>
</dbReference>
<feature type="domain" description="Carboxyltransferase" evidence="4">
    <location>
        <begin position="3"/>
        <end position="220"/>
    </location>
</feature>
<keyword evidence="2" id="KW-0378">Hydrolase</keyword>
<evidence type="ECO:0000256" key="1">
    <source>
        <dbReference type="ARBA" id="ARBA00022741"/>
    </source>
</evidence>
<dbReference type="Pfam" id="PF02682">
    <property type="entry name" value="CT_C_D"/>
    <property type="match status" value="1"/>
</dbReference>
<evidence type="ECO:0000256" key="2">
    <source>
        <dbReference type="ARBA" id="ARBA00022801"/>
    </source>
</evidence>
<accession>A0A1I2AQF2</accession>
<keyword evidence="6" id="KW-1185">Reference proteome</keyword>
<dbReference type="Gene3D" id="3.30.1360.40">
    <property type="match status" value="1"/>
</dbReference>
<dbReference type="NCBIfam" id="TIGR00370">
    <property type="entry name" value="5-oxoprolinase subunit PxpB"/>
    <property type="match status" value="1"/>
</dbReference>
<evidence type="ECO:0000256" key="3">
    <source>
        <dbReference type="ARBA" id="ARBA00022840"/>
    </source>
</evidence>
<dbReference type="InterPro" id="IPR010016">
    <property type="entry name" value="PxpB"/>
</dbReference>